<evidence type="ECO:0000313" key="3">
    <source>
        <dbReference type="Proteomes" id="UP000027138"/>
    </source>
</evidence>
<feature type="region of interest" description="Disordered" evidence="1">
    <location>
        <begin position="19"/>
        <end position="153"/>
    </location>
</feature>
<sequence length="153" mass="15689">MARGRTVDLDASGSATFFFNASGASSSTQPPVPPSLSSVPSSFTSIPRPVESSPASQSPTVPGETACRVRAHAMWMSGQHGAGTSSSDPPPATDRDVSIALHQPLPSPLDPDTTNDTLVTPADTTTHPADTPPGATTLDCADDQPCRSDFGPF</sequence>
<name>A0A067LEE3_JATCU</name>
<accession>A0A067LEE3</accession>
<dbReference type="EMBL" id="KK914209">
    <property type="protein sequence ID" value="KDP46732.1"/>
    <property type="molecule type" value="Genomic_DNA"/>
</dbReference>
<evidence type="ECO:0000313" key="2">
    <source>
        <dbReference type="EMBL" id="KDP46732.1"/>
    </source>
</evidence>
<protein>
    <submittedName>
        <fullName evidence="2">Uncharacterized protein</fullName>
    </submittedName>
</protein>
<reference evidence="2 3" key="1">
    <citation type="journal article" date="2014" name="PLoS ONE">
        <title>Global Analysis of Gene Expression Profiles in Physic Nut (Jatropha curcas L.) Seedlings Exposed to Salt Stress.</title>
        <authorList>
            <person name="Zhang L."/>
            <person name="Zhang C."/>
            <person name="Wu P."/>
            <person name="Chen Y."/>
            <person name="Li M."/>
            <person name="Jiang H."/>
            <person name="Wu G."/>
        </authorList>
    </citation>
    <scope>NUCLEOTIDE SEQUENCE [LARGE SCALE GENOMIC DNA]</scope>
    <source>
        <strain evidence="3">cv. GZQX0401</strain>
        <tissue evidence="2">Young leaves</tissue>
    </source>
</reference>
<proteinExistence type="predicted"/>
<evidence type="ECO:0000256" key="1">
    <source>
        <dbReference type="SAM" id="MobiDB-lite"/>
    </source>
</evidence>
<organism evidence="2 3">
    <name type="scientific">Jatropha curcas</name>
    <name type="common">Barbados nut</name>
    <dbReference type="NCBI Taxonomy" id="180498"/>
    <lineage>
        <taxon>Eukaryota</taxon>
        <taxon>Viridiplantae</taxon>
        <taxon>Streptophyta</taxon>
        <taxon>Embryophyta</taxon>
        <taxon>Tracheophyta</taxon>
        <taxon>Spermatophyta</taxon>
        <taxon>Magnoliopsida</taxon>
        <taxon>eudicotyledons</taxon>
        <taxon>Gunneridae</taxon>
        <taxon>Pentapetalae</taxon>
        <taxon>rosids</taxon>
        <taxon>fabids</taxon>
        <taxon>Malpighiales</taxon>
        <taxon>Euphorbiaceae</taxon>
        <taxon>Crotonoideae</taxon>
        <taxon>Jatropheae</taxon>
        <taxon>Jatropha</taxon>
    </lineage>
</organism>
<feature type="compositionally biased region" description="Low complexity" evidence="1">
    <location>
        <begin position="25"/>
        <end position="47"/>
    </location>
</feature>
<dbReference type="AlphaFoldDB" id="A0A067LEE3"/>
<gene>
    <name evidence="2" type="ORF">JCGZ_06520</name>
</gene>
<dbReference type="Proteomes" id="UP000027138">
    <property type="component" value="Unassembled WGS sequence"/>
</dbReference>
<feature type="compositionally biased region" description="Low complexity" evidence="1">
    <location>
        <begin position="120"/>
        <end position="137"/>
    </location>
</feature>
<keyword evidence="3" id="KW-1185">Reference proteome</keyword>